<dbReference type="PANTHER" id="PTHR21634:SF9">
    <property type="entry name" value="RE13835P"/>
    <property type="match status" value="1"/>
</dbReference>
<keyword evidence="10" id="KW-1185">Reference proteome</keyword>
<evidence type="ECO:0000313" key="9">
    <source>
        <dbReference type="EMBL" id="CAG8486464.1"/>
    </source>
</evidence>
<dbReference type="AlphaFoldDB" id="A0A9N8ZFL1"/>
<dbReference type="PRINTS" id="PR02073">
    <property type="entry name" value="FOLLICULNIP1"/>
</dbReference>
<evidence type="ECO:0000256" key="4">
    <source>
        <dbReference type="ARBA" id="ARBA00022490"/>
    </source>
</evidence>
<dbReference type="OrthoDB" id="10051712at2759"/>
<feature type="compositionally biased region" description="Low complexity" evidence="7">
    <location>
        <begin position="391"/>
        <end position="415"/>
    </location>
</feature>
<feature type="region of interest" description="Disordered" evidence="7">
    <location>
        <begin position="295"/>
        <end position="331"/>
    </location>
</feature>
<dbReference type="InterPro" id="IPR026156">
    <property type="entry name" value="FNIP_fam"/>
</dbReference>
<feature type="compositionally biased region" description="Low complexity" evidence="7">
    <location>
        <begin position="821"/>
        <end position="834"/>
    </location>
</feature>
<feature type="region of interest" description="Disordered" evidence="7">
    <location>
        <begin position="1"/>
        <end position="64"/>
    </location>
</feature>
<feature type="compositionally biased region" description="Polar residues" evidence="7">
    <location>
        <begin position="28"/>
        <end position="49"/>
    </location>
</feature>
<evidence type="ECO:0000256" key="7">
    <source>
        <dbReference type="SAM" id="MobiDB-lite"/>
    </source>
</evidence>
<feature type="compositionally biased region" description="Polar residues" evidence="7">
    <location>
        <begin position="313"/>
        <end position="331"/>
    </location>
</feature>
<evidence type="ECO:0000256" key="2">
    <source>
        <dbReference type="ARBA" id="ARBA00004656"/>
    </source>
</evidence>
<keyword evidence="5" id="KW-0472">Membrane</keyword>
<comment type="subcellular location">
    <subcellularLocation>
        <location evidence="1">Cytoplasm</location>
    </subcellularLocation>
    <subcellularLocation>
        <location evidence="2">Lysosome membrane</location>
    </subcellularLocation>
</comment>
<evidence type="ECO:0000256" key="1">
    <source>
        <dbReference type="ARBA" id="ARBA00004496"/>
    </source>
</evidence>
<evidence type="ECO:0000256" key="3">
    <source>
        <dbReference type="ARBA" id="ARBA00007541"/>
    </source>
</evidence>
<keyword evidence="6" id="KW-0458">Lysosome</keyword>
<dbReference type="PROSITE" id="PS51836">
    <property type="entry name" value="DENN_FNIP12"/>
    <property type="match status" value="1"/>
</dbReference>
<sequence length="1116" mass="125314">MLKPRRNDSGSTTESINISPSNSPRISLQNAISEPVTSVSTENKTENSTIIDKPLPPDPPIKTAQNEEEELPIPPEFIDHYADVKVKWQKMDDEPLIYRDKFIAITKTYLYIFNYYIPDGRDKAIPMTSIKNVQTDEEAKISDLAHQKWGAGSIDLWWAKDFGRWKGHDLCVIVTVDHGLVKRKGFTLENIEGLYLLKKAWKTAKDKMLQKLFRTKPTNKDVEDSNTRALLEADSYVFLWPCLEQDTGDKAKLTLYDSSIPVTSNSSERPTSELSSSWSGVGFFLPKSSSAINIKSNNPVNTTDSDNKRKSFDSINKSSIKTLPPSMNRSSHTLLSQRKTAHNIDLIGEMMFGAVPLSYKGMTTKIHFIKSPKPQILLTKLFSISPADFESNSPGRRSSFSSMSSDTSVSSSTQGSLAINNELRNITRQKFGSSSIYFDDYSESSDDDSFRFIPNYSSSPSFFHPGPPILGLRTNDISVYSTSSLSTSPRNNFTNRRMRRYSQTSMENGIFNPTPLPGSIARLESLTSRLDPLNNSNLSLKHPSRSMMYAIGVVITLENNATLEEFIFSHFALLENRLHQLHSTAFRLLCHFLKKSSPSSSINGPNSIFNPTNRRISVASLSPLMLQNEQIWLDAVLRFKTSFCQLYSTPRIQVATTNSLIIPSKTLRKEPLWLNMSTFPQQRSKLAKSLLTELTFLLENFDKESNSYPLLKNNLTTVLMYHLAWVSTVAPIADVEERNGKNLFYDPLWAQLGDLYGSIGTPSIMSRTIIVGTDVNTVRRILFVLSYFIRCNEVYERMEHMISTESQSEEQVDPENNNIGSKSSSSEDTSNSNSLDENKSDNRRKSVNLDLSFDNFTDNLLEVPMPRSQTSTIIPDVSSYETRNENDEPSSKKLPYRADELFLKSYGRSLMVGCCDTYMSDFVLMGLPKLGEFQESLESDLRNSLLVKSQFFLSMQPLSSQDPVSKSVCILGQNCSVLGCDAYGSRHVIGNSTVTVDGDHIRNGAGYFLPLHTSNYIYAMLHQCKDLYTTMGMPAESCLEYMEDHLRLLYYKAVMYKKLFSSSLPTSTATGTSPSIASPSIYMPPSSVDHVPLDILDVIGLQKSDIPLVKAINSTF</sequence>
<accession>A0A9N8ZFL1</accession>
<gene>
    <name evidence="9" type="ORF">FCALED_LOCUS2979</name>
</gene>
<evidence type="ECO:0000313" key="10">
    <source>
        <dbReference type="Proteomes" id="UP000789570"/>
    </source>
</evidence>
<dbReference type="InterPro" id="IPR028084">
    <property type="entry name" value="FNIP_N_dom"/>
</dbReference>
<proteinExistence type="inferred from homology"/>
<dbReference type="Pfam" id="PF14636">
    <property type="entry name" value="FNIP_N"/>
    <property type="match status" value="1"/>
</dbReference>
<dbReference type="InterPro" id="IPR028085">
    <property type="entry name" value="FNIP_mid_dom"/>
</dbReference>
<evidence type="ECO:0000256" key="5">
    <source>
        <dbReference type="ARBA" id="ARBA00023136"/>
    </source>
</evidence>
<feature type="region of interest" description="Disordered" evidence="7">
    <location>
        <begin position="389"/>
        <end position="415"/>
    </location>
</feature>
<dbReference type="GO" id="GO:0051087">
    <property type="term" value="F:protein-folding chaperone binding"/>
    <property type="evidence" value="ECO:0007669"/>
    <property type="project" value="TreeGrafter"/>
</dbReference>
<organism evidence="9 10">
    <name type="scientific">Funneliformis caledonium</name>
    <dbReference type="NCBI Taxonomy" id="1117310"/>
    <lineage>
        <taxon>Eukaryota</taxon>
        <taxon>Fungi</taxon>
        <taxon>Fungi incertae sedis</taxon>
        <taxon>Mucoromycota</taxon>
        <taxon>Glomeromycotina</taxon>
        <taxon>Glomeromycetes</taxon>
        <taxon>Glomerales</taxon>
        <taxon>Glomeraceae</taxon>
        <taxon>Funneliformis</taxon>
    </lineage>
</organism>
<feature type="region of interest" description="Disordered" evidence="7">
    <location>
        <begin position="804"/>
        <end position="842"/>
    </location>
</feature>
<feature type="domain" description="UDENN FNIP1/2-type" evidence="8">
    <location>
        <begin position="287"/>
        <end position="1116"/>
    </location>
</feature>
<dbReference type="Pfam" id="PF14638">
    <property type="entry name" value="FNIP_C"/>
    <property type="match status" value="1"/>
</dbReference>
<feature type="compositionally biased region" description="Basic and acidic residues" evidence="7">
    <location>
        <begin position="882"/>
        <end position="892"/>
    </location>
</feature>
<dbReference type="GO" id="GO:0005737">
    <property type="term" value="C:cytoplasm"/>
    <property type="evidence" value="ECO:0007669"/>
    <property type="project" value="UniProtKB-SubCell"/>
</dbReference>
<dbReference type="GO" id="GO:0042030">
    <property type="term" value="F:ATPase inhibitor activity"/>
    <property type="evidence" value="ECO:0007669"/>
    <property type="project" value="TreeGrafter"/>
</dbReference>
<evidence type="ECO:0000256" key="6">
    <source>
        <dbReference type="ARBA" id="ARBA00023228"/>
    </source>
</evidence>
<dbReference type="PANTHER" id="PTHR21634">
    <property type="entry name" value="RE13835P"/>
    <property type="match status" value="1"/>
</dbReference>
<feature type="region of interest" description="Disordered" evidence="7">
    <location>
        <begin position="872"/>
        <end position="892"/>
    </location>
</feature>
<protein>
    <submittedName>
        <fullName evidence="9">8183_t:CDS:1</fullName>
    </submittedName>
</protein>
<comment type="similarity">
    <text evidence="3">Belongs to the FNIP family.</text>
</comment>
<dbReference type="InterPro" id="IPR037545">
    <property type="entry name" value="DENN_FNIP1/2"/>
</dbReference>
<feature type="compositionally biased region" description="Low complexity" evidence="7">
    <location>
        <begin position="15"/>
        <end position="27"/>
    </location>
</feature>
<dbReference type="Pfam" id="PF14637">
    <property type="entry name" value="FNIP_M"/>
    <property type="match status" value="1"/>
</dbReference>
<dbReference type="Proteomes" id="UP000789570">
    <property type="component" value="Unassembled WGS sequence"/>
</dbReference>
<dbReference type="InterPro" id="IPR028086">
    <property type="entry name" value="FNIP_C_dom"/>
</dbReference>
<comment type="caution">
    <text evidence="9">The sequence shown here is derived from an EMBL/GenBank/DDBJ whole genome shotgun (WGS) entry which is preliminary data.</text>
</comment>
<reference evidence="9" key="1">
    <citation type="submission" date="2021-06" db="EMBL/GenBank/DDBJ databases">
        <authorList>
            <person name="Kallberg Y."/>
            <person name="Tangrot J."/>
            <person name="Rosling A."/>
        </authorList>
    </citation>
    <scope>NUCLEOTIDE SEQUENCE</scope>
    <source>
        <strain evidence="9">UK204</strain>
    </source>
</reference>
<keyword evidence="4" id="KW-0963">Cytoplasm</keyword>
<name>A0A9N8ZFL1_9GLOM</name>
<evidence type="ECO:0000259" key="8">
    <source>
        <dbReference type="PROSITE" id="PS51836"/>
    </source>
</evidence>
<dbReference type="EMBL" id="CAJVPQ010000495">
    <property type="protein sequence ID" value="CAG8486464.1"/>
    <property type="molecule type" value="Genomic_DNA"/>
</dbReference>